<gene>
    <name evidence="2" type="ORF">PR048_019850</name>
</gene>
<comment type="caution">
    <text evidence="2">The sequence shown here is derived from an EMBL/GenBank/DDBJ whole genome shotgun (WGS) entry which is preliminary data.</text>
</comment>
<feature type="region of interest" description="Disordered" evidence="1">
    <location>
        <begin position="156"/>
        <end position="188"/>
    </location>
</feature>
<keyword evidence="3" id="KW-1185">Reference proteome</keyword>
<protein>
    <submittedName>
        <fullName evidence="2">Uncharacterized protein</fullName>
    </submittedName>
</protein>
<name>A0ABQ9H4K9_9NEOP</name>
<sequence length="636" mass="70026">MRAKHGTARPNALFARPDVVGLSVAVLSHGYEEGEEHVLKVVCCPEPLMCPKCRAFSSSVTPTRTEDCSFRCSAHLLLARNELGAVSKRIGCSRQNEVRWGSAGIEGRVNGKSPRKPSRPAASSGMIPTCENAGVARPGIEPGWIERAVEWSRVWPPRPSDHGRHLERRSGPSRRRTSDLSRARDMTAQLHLPCDGRQRRQRLSSWRPPSRCPRGRAVSLLAAHQGDRVQSPAGSLLDFRMQESCRTMPLVSGFFSRGSTISPALSFRRCSILISITLIGSQHLVKNRPNLFTHSLTRDARPTSVWCLCMLTDSDKPIPNTQRSDNSIRADPAMRARATIQRKLDEVGAGVDVYRLTSPGEGGGWVVDIPRAGPHAACRPTAPVSGVLTTLPLHNLGVANQCLVDRGGREASRRDSAHSHGATTFSNERRPLFVNTRNLPGRGFVVAVPSRLHFTSHPRRSTWATRDGLFTEVATNNHTTFKSSLAPPILQSVIRNVPAFTYHFDSPSTRLSLGWGWRHMARSVRRVMPSSVSMERWSLAHHALCDLNIDLANVDFHQDGDTAHTACLSIHSMACPLARSVSLLLCPVGIPQKPRFSNRPPDLNTFEQRVSEEISAIPAATLLQVMENVLHESANV</sequence>
<accession>A0ABQ9H4K9</accession>
<reference evidence="2 3" key="1">
    <citation type="submission" date="2023-02" db="EMBL/GenBank/DDBJ databases">
        <title>LHISI_Scaffold_Assembly.</title>
        <authorList>
            <person name="Stuart O.P."/>
            <person name="Cleave R."/>
            <person name="Magrath M.J.L."/>
            <person name="Mikheyev A.S."/>
        </authorList>
    </citation>
    <scope>NUCLEOTIDE SEQUENCE [LARGE SCALE GENOMIC DNA]</scope>
    <source>
        <strain evidence="2">Daus_M_001</strain>
        <tissue evidence="2">Leg muscle</tissue>
    </source>
</reference>
<proteinExistence type="predicted"/>
<evidence type="ECO:0000256" key="1">
    <source>
        <dbReference type="SAM" id="MobiDB-lite"/>
    </source>
</evidence>
<dbReference type="EMBL" id="JARBHB010000007">
    <property type="protein sequence ID" value="KAJ8879244.1"/>
    <property type="molecule type" value="Genomic_DNA"/>
</dbReference>
<evidence type="ECO:0000313" key="2">
    <source>
        <dbReference type="EMBL" id="KAJ8879244.1"/>
    </source>
</evidence>
<feature type="compositionally biased region" description="Basic and acidic residues" evidence="1">
    <location>
        <begin position="159"/>
        <end position="185"/>
    </location>
</feature>
<organism evidence="2 3">
    <name type="scientific">Dryococelus australis</name>
    <dbReference type="NCBI Taxonomy" id="614101"/>
    <lineage>
        <taxon>Eukaryota</taxon>
        <taxon>Metazoa</taxon>
        <taxon>Ecdysozoa</taxon>
        <taxon>Arthropoda</taxon>
        <taxon>Hexapoda</taxon>
        <taxon>Insecta</taxon>
        <taxon>Pterygota</taxon>
        <taxon>Neoptera</taxon>
        <taxon>Polyneoptera</taxon>
        <taxon>Phasmatodea</taxon>
        <taxon>Verophasmatodea</taxon>
        <taxon>Anareolatae</taxon>
        <taxon>Phasmatidae</taxon>
        <taxon>Eurycanthinae</taxon>
        <taxon>Dryococelus</taxon>
    </lineage>
</organism>
<dbReference type="Proteomes" id="UP001159363">
    <property type="component" value="Chromosome 6"/>
</dbReference>
<evidence type="ECO:0000313" key="3">
    <source>
        <dbReference type="Proteomes" id="UP001159363"/>
    </source>
</evidence>
<feature type="region of interest" description="Disordered" evidence="1">
    <location>
        <begin position="105"/>
        <end position="132"/>
    </location>
</feature>
<feature type="region of interest" description="Disordered" evidence="1">
    <location>
        <begin position="193"/>
        <end position="212"/>
    </location>
</feature>